<evidence type="ECO:0000313" key="8">
    <source>
        <dbReference type="Proteomes" id="UP000315400"/>
    </source>
</evidence>
<evidence type="ECO:0000313" key="7">
    <source>
        <dbReference type="EMBL" id="TQF00667.1"/>
    </source>
</evidence>
<dbReference type="Pfam" id="PF00072">
    <property type="entry name" value="Response_reg"/>
    <property type="match status" value="1"/>
</dbReference>
<dbReference type="InterPro" id="IPR036388">
    <property type="entry name" value="WH-like_DNA-bd_sf"/>
</dbReference>
<evidence type="ECO:0000256" key="4">
    <source>
        <dbReference type="PROSITE-ProRule" id="PRU00169"/>
    </source>
</evidence>
<reference evidence="7 8" key="1">
    <citation type="submission" date="2019-06" db="EMBL/GenBank/DDBJ databases">
        <title>Metagenome assembled Genome of Spiribacter salinus SL48-SHIP from the microbial mat of Salt Lake 48 (Novosibirsk region, Russia).</title>
        <authorList>
            <person name="Shipova A."/>
            <person name="Rozanov A.S."/>
            <person name="Bryanskaya A.V."/>
            <person name="Peltek S.E."/>
        </authorList>
    </citation>
    <scope>NUCLEOTIDE SEQUENCE [LARGE SCALE GENOMIC DNA]</scope>
    <source>
        <strain evidence="7">SL48-SHIP-2</strain>
    </source>
</reference>
<dbReference type="GO" id="GO:0006355">
    <property type="term" value="P:regulation of DNA-templated transcription"/>
    <property type="evidence" value="ECO:0007669"/>
    <property type="project" value="InterPro"/>
</dbReference>
<comment type="caution">
    <text evidence="7">The sequence shown here is derived from an EMBL/GenBank/DDBJ whole genome shotgun (WGS) entry which is preliminary data.</text>
</comment>
<feature type="domain" description="Response regulatory" evidence="6">
    <location>
        <begin position="3"/>
        <end position="119"/>
    </location>
</feature>
<evidence type="ECO:0000259" key="6">
    <source>
        <dbReference type="PROSITE" id="PS50110"/>
    </source>
</evidence>
<dbReference type="STRING" id="1260251.SPISAL_05220"/>
<proteinExistence type="predicted"/>
<dbReference type="SUPFAM" id="SSF46894">
    <property type="entry name" value="C-terminal effector domain of the bipartite response regulators"/>
    <property type="match status" value="1"/>
</dbReference>
<dbReference type="SUPFAM" id="SSF52172">
    <property type="entry name" value="CheY-like"/>
    <property type="match status" value="1"/>
</dbReference>
<dbReference type="PANTHER" id="PTHR44688">
    <property type="entry name" value="DNA-BINDING TRANSCRIPTIONAL ACTIVATOR DEVR_DOSR"/>
    <property type="match status" value="1"/>
</dbReference>
<evidence type="ECO:0000256" key="1">
    <source>
        <dbReference type="ARBA" id="ARBA00023015"/>
    </source>
</evidence>
<dbReference type="CDD" id="cd06170">
    <property type="entry name" value="LuxR_C_like"/>
    <property type="match status" value="1"/>
</dbReference>
<name>A0A540VVF2_9GAMM</name>
<dbReference type="InterPro" id="IPR016032">
    <property type="entry name" value="Sig_transdc_resp-reg_C-effctor"/>
</dbReference>
<dbReference type="PROSITE" id="PS50110">
    <property type="entry name" value="RESPONSE_REGULATORY"/>
    <property type="match status" value="1"/>
</dbReference>
<dbReference type="AlphaFoldDB" id="A0A540VVF2"/>
<feature type="domain" description="HTH luxR-type" evidence="5">
    <location>
        <begin position="153"/>
        <end position="218"/>
    </location>
</feature>
<dbReference type="PANTHER" id="PTHR44688:SF16">
    <property type="entry name" value="DNA-BINDING TRANSCRIPTIONAL ACTIVATOR DEVR_DOSR"/>
    <property type="match status" value="1"/>
</dbReference>
<dbReference type="Gene3D" id="1.10.10.10">
    <property type="entry name" value="Winged helix-like DNA-binding domain superfamily/Winged helix DNA-binding domain"/>
    <property type="match status" value="1"/>
</dbReference>
<evidence type="ECO:0000256" key="2">
    <source>
        <dbReference type="ARBA" id="ARBA00023125"/>
    </source>
</evidence>
<dbReference type="PROSITE" id="PS50043">
    <property type="entry name" value="HTH_LUXR_2"/>
    <property type="match status" value="1"/>
</dbReference>
<accession>A0A540VVF2</accession>
<evidence type="ECO:0000256" key="3">
    <source>
        <dbReference type="ARBA" id="ARBA00023163"/>
    </source>
</evidence>
<dbReference type="InterPro" id="IPR011006">
    <property type="entry name" value="CheY-like_superfamily"/>
</dbReference>
<dbReference type="GO" id="GO:0000160">
    <property type="term" value="P:phosphorelay signal transduction system"/>
    <property type="evidence" value="ECO:0007669"/>
    <property type="project" value="InterPro"/>
</dbReference>
<dbReference type="SMART" id="SM00421">
    <property type="entry name" value="HTH_LUXR"/>
    <property type="match status" value="1"/>
</dbReference>
<keyword evidence="2" id="KW-0238">DNA-binding</keyword>
<dbReference type="CDD" id="cd00156">
    <property type="entry name" value="REC"/>
    <property type="match status" value="1"/>
</dbReference>
<protein>
    <submittedName>
        <fullName evidence="7">Response regulator transcription factor</fullName>
    </submittedName>
</protein>
<dbReference type="Proteomes" id="UP000315400">
    <property type="component" value="Unassembled WGS sequence"/>
</dbReference>
<dbReference type="Pfam" id="PF00196">
    <property type="entry name" value="GerE"/>
    <property type="match status" value="1"/>
</dbReference>
<sequence>MNRALVIDPDPGEQSRLAQILTSIWPALVSTAAASVRDGSAKLSQMMPSMLVTDFYLPDGSGLDLLEQARRLDPTTPCVLLTRHNDTPHVLAALKRGVDGYILKDQSDGSIKTLFRGIGKGEPGLSPEITRQVLRQFVARVDPSGDHHPISLAKAEAIGLTGREIEVLGLLSLGRDRYHVGEALNIRPSTVAGHIKSIYLKLDVSTRAEATLAAVRLGLVPVET</sequence>
<dbReference type="SMART" id="SM00448">
    <property type="entry name" value="REC"/>
    <property type="match status" value="1"/>
</dbReference>
<dbReference type="Gene3D" id="3.40.50.2300">
    <property type="match status" value="1"/>
</dbReference>
<keyword evidence="3" id="KW-0804">Transcription</keyword>
<dbReference type="EMBL" id="VIFK01000007">
    <property type="protein sequence ID" value="TQF00667.1"/>
    <property type="molecule type" value="Genomic_DNA"/>
</dbReference>
<dbReference type="InterPro" id="IPR001789">
    <property type="entry name" value="Sig_transdc_resp-reg_receiver"/>
</dbReference>
<organism evidence="7 8">
    <name type="scientific">Spiribacter salinus</name>
    <dbReference type="NCBI Taxonomy" id="1335746"/>
    <lineage>
        <taxon>Bacteria</taxon>
        <taxon>Pseudomonadati</taxon>
        <taxon>Pseudomonadota</taxon>
        <taxon>Gammaproteobacteria</taxon>
        <taxon>Chromatiales</taxon>
        <taxon>Ectothiorhodospiraceae</taxon>
        <taxon>Spiribacter</taxon>
    </lineage>
</organism>
<dbReference type="PRINTS" id="PR00038">
    <property type="entry name" value="HTHLUXR"/>
</dbReference>
<dbReference type="GO" id="GO:0003677">
    <property type="term" value="F:DNA binding"/>
    <property type="evidence" value="ECO:0007669"/>
    <property type="project" value="UniProtKB-KW"/>
</dbReference>
<feature type="modified residue" description="4-aspartylphosphate" evidence="4">
    <location>
        <position position="54"/>
    </location>
</feature>
<keyword evidence="1" id="KW-0805">Transcription regulation</keyword>
<dbReference type="InterPro" id="IPR000792">
    <property type="entry name" value="Tscrpt_reg_LuxR_C"/>
</dbReference>
<gene>
    <name evidence="7" type="ORF">FKY71_02310</name>
</gene>
<keyword evidence="4" id="KW-0597">Phosphoprotein</keyword>
<evidence type="ECO:0000259" key="5">
    <source>
        <dbReference type="PROSITE" id="PS50043"/>
    </source>
</evidence>